<dbReference type="KEGG" id="hbu:Hbut_1647"/>
<evidence type="ECO:0000313" key="1">
    <source>
        <dbReference type="EMBL" id="ABM81461.1"/>
    </source>
</evidence>
<keyword evidence="2" id="KW-1185">Reference proteome</keyword>
<dbReference type="Proteomes" id="UP000002593">
    <property type="component" value="Chromosome"/>
</dbReference>
<dbReference type="EnsemblBacteria" id="ABM81461">
    <property type="protein sequence ID" value="ABM81461"/>
    <property type="gene ID" value="Hbut_1647"/>
</dbReference>
<accession>A2BNA0</accession>
<protein>
    <submittedName>
        <fullName evidence="1">Uncharacterized protein</fullName>
    </submittedName>
</protein>
<dbReference type="AlphaFoldDB" id="A2BNA0"/>
<dbReference type="STRING" id="415426.Hbut_1647"/>
<dbReference type="HOGENOM" id="CLU_2091274_0_0_2"/>
<gene>
    <name evidence="1" type="ordered locus">Hbut_1647</name>
</gene>
<organism evidence="1 2">
    <name type="scientific">Hyperthermus butylicus (strain DSM 5456 / JCM 9403 / PLM1-5)</name>
    <dbReference type="NCBI Taxonomy" id="415426"/>
    <lineage>
        <taxon>Archaea</taxon>
        <taxon>Thermoproteota</taxon>
        <taxon>Thermoprotei</taxon>
        <taxon>Desulfurococcales</taxon>
        <taxon>Pyrodictiaceae</taxon>
        <taxon>Hyperthermus</taxon>
    </lineage>
</organism>
<name>A2BNA0_HYPBU</name>
<sequence length="116" mass="13222">MKAVKSVKLKPESRLLLFHSCGDIGHIALVFRGSTRVEALFFSERLDELLRAIRSSTFIYEVRIVWPQELAQALGLRSVEKLEDYLGRCMDCFYVFVNDLCRGVSLLLAHASEQNS</sequence>
<reference evidence="1 2" key="1">
    <citation type="journal article" date="2007" name="Archaea">
        <title>The genome of Hyperthermus butylicus: a sulfur-reducing, peptide fermenting, neutrophilic Crenarchaeote growing up to 108 degrees C.</title>
        <authorList>
            <person name="Brugger K."/>
            <person name="Chen L."/>
            <person name="Stark M."/>
            <person name="Zibat A."/>
            <person name="Redder P."/>
            <person name="Ruepp A."/>
            <person name="Awayez M."/>
            <person name="She Q."/>
            <person name="Garrett R.A."/>
            <person name="Klenk H.P."/>
        </authorList>
    </citation>
    <scope>NUCLEOTIDE SEQUENCE [LARGE SCALE GENOMIC DNA]</scope>
    <source>
        <strain evidence="2">DSM 5456 / JCM 9403 / PLM1-5</strain>
    </source>
</reference>
<proteinExistence type="predicted"/>
<dbReference type="EMBL" id="CP000493">
    <property type="protein sequence ID" value="ABM81461.1"/>
    <property type="molecule type" value="Genomic_DNA"/>
</dbReference>
<evidence type="ECO:0000313" key="2">
    <source>
        <dbReference type="Proteomes" id="UP000002593"/>
    </source>
</evidence>